<dbReference type="AlphaFoldDB" id="A0A4S4A3H6"/>
<reference evidence="2 3" key="1">
    <citation type="submission" date="2019-04" db="EMBL/GenBank/DDBJ databases">
        <title>Flavobacterium sp. nov. isolated from construction timber.</title>
        <authorList>
            <person name="Lin S.-Y."/>
            <person name="Chang C.-T."/>
            <person name="Young C.-C."/>
        </authorList>
    </citation>
    <scope>NUCLEOTIDE SEQUENCE [LARGE SCALE GENOMIC DNA]</scope>
    <source>
        <strain evidence="2 3">CC-CTC003</strain>
    </source>
</reference>
<organism evidence="2 3">
    <name type="scientific">Flavobacterium supellecticarium</name>
    <dbReference type="NCBI Taxonomy" id="2565924"/>
    <lineage>
        <taxon>Bacteria</taxon>
        <taxon>Pseudomonadati</taxon>
        <taxon>Bacteroidota</taxon>
        <taxon>Flavobacteriia</taxon>
        <taxon>Flavobacteriales</taxon>
        <taxon>Flavobacteriaceae</taxon>
        <taxon>Flavobacterium</taxon>
    </lineage>
</organism>
<keyword evidence="1" id="KW-0472">Membrane</keyword>
<gene>
    <name evidence="2" type="ORF">E6C50_01925</name>
</gene>
<feature type="transmembrane region" description="Helical" evidence="1">
    <location>
        <begin position="7"/>
        <end position="26"/>
    </location>
</feature>
<dbReference type="EMBL" id="SSNZ01000001">
    <property type="protein sequence ID" value="THF52989.1"/>
    <property type="molecule type" value="Genomic_DNA"/>
</dbReference>
<feature type="transmembrane region" description="Helical" evidence="1">
    <location>
        <begin position="173"/>
        <end position="195"/>
    </location>
</feature>
<keyword evidence="3" id="KW-1185">Reference proteome</keyword>
<evidence type="ECO:0000313" key="3">
    <source>
        <dbReference type="Proteomes" id="UP000307507"/>
    </source>
</evidence>
<sequence length="317" mass="36722">MGNRKNRVLLISSITYVLIGLLVLLIKEDLYHLFSFEPSILLVSAITLMLGGISIFLMLYVRGAIFPSSIITDEKYEYVSDKSSIDEKFELLKTELYSKVADFKNIDEVKKEIRTSINQQVSKLSEEKIVQQISSKFSNELYTKSKLDLIENELASIKFRIERETARLARYGYINLMIGFITTFLAIFFLGYSLLGVQTQNTTPAEYIYHFMPRLSLSVLIELFSFFFLRLYKNNLEDIKYFNNERTNIEMKIVAIKTSLLYDDREMVKSLMLELAMTERNFVLKKGESTVEIEKNRADTSSNDKLLGGIIKILDRK</sequence>
<feature type="transmembrane region" description="Helical" evidence="1">
    <location>
        <begin position="215"/>
        <end position="232"/>
    </location>
</feature>
<evidence type="ECO:0000313" key="2">
    <source>
        <dbReference type="EMBL" id="THF52989.1"/>
    </source>
</evidence>
<protein>
    <submittedName>
        <fullName evidence="2">Uncharacterized protein</fullName>
    </submittedName>
</protein>
<evidence type="ECO:0000256" key="1">
    <source>
        <dbReference type="SAM" id="Phobius"/>
    </source>
</evidence>
<keyword evidence="1" id="KW-0812">Transmembrane</keyword>
<proteinExistence type="predicted"/>
<feature type="transmembrane region" description="Helical" evidence="1">
    <location>
        <begin position="38"/>
        <end position="61"/>
    </location>
</feature>
<dbReference type="Proteomes" id="UP000307507">
    <property type="component" value="Unassembled WGS sequence"/>
</dbReference>
<dbReference type="RefSeq" id="WP_136401514.1">
    <property type="nucleotide sequence ID" value="NZ_SSNZ01000001.1"/>
</dbReference>
<comment type="caution">
    <text evidence="2">The sequence shown here is derived from an EMBL/GenBank/DDBJ whole genome shotgun (WGS) entry which is preliminary data.</text>
</comment>
<accession>A0A4S4A3H6</accession>
<name>A0A4S4A3H6_9FLAO</name>
<keyword evidence="1" id="KW-1133">Transmembrane helix</keyword>
<dbReference type="OrthoDB" id="799595at2"/>